<dbReference type="RefSeq" id="WP_083946726.1">
    <property type="nucleotide sequence ID" value="NZ_JAAXPI010000011.1"/>
</dbReference>
<dbReference type="AlphaFoldDB" id="A0A846Z1S5"/>
<dbReference type="SUPFAM" id="SSF47240">
    <property type="entry name" value="Ferritin-like"/>
    <property type="match status" value="1"/>
</dbReference>
<protein>
    <submittedName>
        <fullName evidence="1">DUF455 family protein</fullName>
    </submittedName>
</protein>
<dbReference type="EMBL" id="JAAXPI010000011">
    <property type="protein sequence ID" value="NKZ04343.1"/>
    <property type="molecule type" value="Genomic_DNA"/>
</dbReference>
<dbReference type="CDD" id="cd00657">
    <property type="entry name" value="Ferritin_like"/>
    <property type="match status" value="1"/>
</dbReference>
<dbReference type="Pfam" id="PF04305">
    <property type="entry name" value="DUF455"/>
    <property type="match status" value="1"/>
</dbReference>
<evidence type="ECO:0000313" key="2">
    <source>
        <dbReference type="Proteomes" id="UP000579250"/>
    </source>
</evidence>
<accession>A0A846Z1S5</accession>
<dbReference type="InterPro" id="IPR007402">
    <property type="entry name" value="DUF455"/>
</dbReference>
<dbReference type="PANTHER" id="PTHR42782">
    <property type="entry name" value="SI:CH73-314G15.3"/>
    <property type="match status" value="1"/>
</dbReference>
<comment type="caution">
    <text evidence="1">The sequence shown here is derived from an EMBL/GenBank/DDBJ whole genome shotgun (WGS) entry which is preliminary data.</text>
</comment>
<proteinExistence type="predicted"/>
<dbReference type="PANTHER" id="PTHR42782:SF2">
    <property type="entry name" value="3-OXOACYL-[ACYL-CARRIER-PROTEIN] SYNTHASE-LIKE PROTEIN"/>
    <property type="match status" value="1"/>
</dbReference>
<name>A0A846Z1S5_9ACTN</name>
<reference evidence="1 2" key="1">
    <citation type="submission" date="2020-04" db="EMBL/GenBank/DDBJ databases">
        <title>MicrobeNet Type strains.</title>
        <authorList>
            <person name="Nicholson A.C."/>
        </authorList>
    </citation>
    <scope>NUCLEOTIDE SEQUENCE [LARGE SCALE GENOMIC DNA]</scope>
    <source>
        <strain evidence="1 2">ATCC BAA-277</strain>
    </source>
</reference>
<keyword evidence="2" id="KW-1185">Reference proteome</keyword>
<evidence type="ECO:0000313" key="1">
    <source>
        <dbReference type="EMBL" id="NKZ04343.1"/>
    </source>
</evidence>
<dbReference type="InterPro" id="IPR009078">
    <property type="entry name" value="Ferritin-like_SF"/>
</dbReference>
<sequence length="416" mass="47444">MRSADPPHYDSEFLRNRQALQALLFSTTKLMEISASVLVRTPSIPQKLELSRNIWALAQSSQLLVDRIGSLRTRVALPRPGSREYADFIDDVISLSDPVREHEILEKLAYPDLRDCVELHRTRVPASDEVTVDCLNQVRERLTELSLPGPQEPVSAPLHFPFPKTGALSCGLVRENLSLEKIFIGRRTLERIPNRPGRDALVTQERTRDREERLSKYGPILYDFAFRIELCAAEICAALLAHHTEAPWGLRFDLARQLRDEIRHFELFISRANELGCKIGDLPVRFEVWDNFILGNDLAERLIIEQRLGEGGAIDSADNIYKRLKEDGEEELASAFQYVTADEIVHVANGNKWLRYLLGNDEAVAKLENKIKDRLKACRSVEVYKHPISVENRQLAGFTLVEIENIQQEFTARENG</sequence>
<organism evidence="1 2">
    <name type="scientific">Actinomadura latina</name>
    <dbReference type="NCBI Taxonomy" id="163603"/>
    <lineage>
        <taxon>Bacteria</taxon>
        <taxon>Bacillati</taxon>
        <taxon>Actinomycetota</taxon>
        <taxon>Actinomycetes</taxon>
        <taxon>Streptosporangiales</taxon>
        <taxon>Thermomonosporaceae</taxon>
        <taxon>Actinomadura</taxon>
    </lineage>
</organism>
<dbReference type="Proteomes" id="UP000579250">
    <property type="component" value="Unassembled WGS sequence"/>
</dbReference>
<gene>
    <name evidence="1" type="ORF">HGB48_11330</name>
</gene>